<gene>
    <name evidence="1" type="ordered locus">P700755_003804</name>
</gene>
<dbReference type="AlphaFoldDB" id="K4IJ45"/>
<sequence>MEKNMEEFTLEDLRGIWLGEEFNLIVGCFDDGNYGNLVNKVEERIVETRHLNLDSISAQGTRILNFGDEFSIEIWQWNKPDIIIRIDNSNYNLTYRGY</sequence>
<dbReference type="EMBL" id="CP003879">
    <property type="protein sequence ID" value="AFU70379.1"/>
    <property type="molecule type" value="Genomic_DNA"/>
</dbReference>
<proteinExistence type="predicted"/>
<dbReference type="Proteomes" id="UP000008514">
    <property type="component" value="Chromosome"/>
</dbReference>
<keyword evidence="2" id="KW-1185">Reference proteome</keyword>
<reference evidence="1" key="1">
    <citation type="submission" date="2006-03" db="EMBL/GenBank/DDBJ databases">
        <authorList>
            <person name="Bowman J."/>
            <person name="Ferriera S."/>
            <person name="Johnson J."/>
            <person name="Kravitz S."/>
            <person name="Halpern A."/>
            <person name="Remington K."/>
            <person name="Beeson K."/>
            <person name="Tran B."/>
            <person name="Rogers Y.-H."/>
            <person name="Friedman R."/>
            <person name="Venter J.C."/>
        </authorList>
    </citation>
    <scope>NUCLEOTIDE SEQUENCE [LARGE SCALE GENOMIC DNA]</scope>
    <source>
        <strain evidence="1">ATCC 700755</strain>
    </source>
</reference>
<dbReference type="KEGG" id="ptq:P700755_003804"/>
<organism evidence="1 2">
    <name type="scientific">Psychroflexus torquis (strain ATCC 700755 / CIP 106069 / ACAM 623)</name>
    <dbReference type="NCBI Taxonomy" id="313595"/>
    <lineage>
        <taxon>Bacteria</taxon>
        <taxon>Pseudomonadati</taxon>
        <taxon>Bacteroidota</taxon>
        <taxon>Flavobacteriia</taxon>
        <taxon>Flavobacteriales</taxon>
        <taxon>Flavobacteriaceae</taxon>
        <taxon>Psychroflexus</taxon>
    </lineage>
</organism>
<protein>
    <submittedName>
        <fullName evidence="1">Uncharacterized protein</fullName>
    </submittedName>
</protein>
<reference evidence="1" key="2">
    <citation type="submission" date="2012-09" db="EMBL/GenBank/DDBJ databases">
        <title>The complete sequence of Psychroflexus torquis an extreme psychrophile from sea-ice that is stimulated by light.</title>
        <authorList>
            <person name="Feng S."/>
            <person name="Powell S.M."/>
            <person name="Bowman J.P."/>
        </authorList>
    </citation>
    <scope>NUCLEOTIDE SEQUENCE [LARGE SCALE GENOMIC DNA]</scope>
    <source>
        <strain evidence="1">ATCC 700755</strain>
    </source>
</reference>
<dbReference type="HOGENOM" id="CLU_2331641_0_0_10"/>
<accession>K4IJ45</accession>
<evidence type="ECO:0000313" key="2">
    <source>
        <dbReference type="Proteomes" id="UP000008514"/>
    </source>
</evidence>
<name>K4IJ45_PSYTT</name>
<evidence type="ECO:0000313" key="1">
    <source>
        <dbReference type="EMBL" id="AFU70379.1"/>
    </source>
</evidence>